<dbReference type="PANTHER" id="PTHR43591">
    <property type="entry name" value="METHYLTRANSFERASE"/>
    <property type="match status" value="1"/>
</dbReference>
<evidence type="ECO:0000313" key="2">
    <source>
        <dbReference type="EMBL" id="MFC7062878.1"/>
    </source>
</evidence>
<keyword evidence="3" id="KW-1185">Reference proteome</keyword>
<dbReference type="GO" id="GO:0008168">
    <property type="term" value="F:methyltransferase activity"/>
    <property type="evidence" value="ECO:0007669"/>
    <property type="project" value="UniProtKB-KW"/>
</dbReference>
<name>A0ABW2EKZ7_9BACI</name>
<dbReference type="Pfam" id="PF08241">
    <property type="entry name" value="Methyltransf_11"/>
    <property type="match status" value="1"/>
</dbReference>
<sequence length="254" mass="29418">MSDSIKRVVQENFSKSKEAYVTSSTHSNQSDLDTLTDWLRPQSSWTILDIATGGGHVAKQLSPYVNNVFANDLTKDMLGNTAKHMQNLQNLHYVVADAEDLPFLEQSFDAVTCRIAPHHFPNPKQFVNEVHRVLKTGSYFLMIDNVAPQDEGLDHFYNSFEKMRDTSHSRALKISEWKNLLHESHFSLRRELTRKKTLPFDDWANRTLDSKGVTKVENYFKQSSEEQSKYFHIKLEAEQVLEFSIDEWMVLCTK</sequence>
<dbReference type="InterPro" id="IPR013216">
    <property type="entry name" value="Methyltransf_11"/>
</dbReference>
<dbReference type="SUPFAM" id="SSF53335">
    <property type="entry name" value="S-adenosyl-L-methionine-dependent methyltransferases"/>
    <property type="match status" value="1"/>
</dbReference>
<dbReference type="EC" id="2.1.1.-" evidence="2"/>
<gene>
    <name evidence="2" type="ORF">ACFQIC_13625</name>
</gene>
<dbReference type="CDD" id="cd02440">
    <property type="entry name" value="AdoMet_MTases"/>
    <property type="match status" value="1"/>
</dbReference>
<dbReference type="Gene3D" id="3.40.50.150">
    <property type="entry name" value="Vaccinia Virus protein VP39"/>
    <property type="match status" value="1"/>
</dbReference>
<dbReference type="GO" id="GO:0032259">
    <property type="term" value="P:methylation"/>
    <property type="evidence" value="ECO:0007669"/>
    <property type="project" value="UniProtKB-KW"/>
</dbReference>
<dbReference type="EMBL" id="JBHSZV010000034">
    <property type="protein sequence ID" value="MFC7062878.1"/>
    <property type="molecule type" value="Genomic_DNA"/>
</dbReference>
<protein>
    <submittedName>
        <fullName evidence="2">Class I SAM-dependent methyltransferase</fullName>
        <ecNumber evidence="2">2.1.1.-</ecNumber>
    </submittedName>
</protein>
<proteinExistence type="predicted"/>
<reference evidence="3" key="1">
    <citation type="journal article" date="2019" name="Int. J. Syst. Evol. Microbiol.">
        <title>The Global Catalogue of Microorganisms (GCM) 10K type strain sequencing project: providing services to taxonomists for standard genome sequencing and annotation.</title>
        <authorList>
            <consortium name="The Broad Institute Genomics Platform"/>
            <consortium name="The Broad Institute Genome Sequencing Center for Infectious Disease"/>
            <person name="Wu L."/>
            <person name="Ma J."/>
        </authorList>
    </citation>
    <scope>NUCLEOTIDE SEQUENCE [LARGE SCALE GENOMIC DNA]</scope>
    <source>
        <strain evidence="3">CGMCC 4.1621</strain>
    </source>
</reference>
<accession>A0ABW2EKZ7</accession>
<organism evidence="2 3">
    <name type="scientific">Halobacillus seohaensis</name>
    <dbReference type="NCBI Taxonomy" id="447421"/>
    <lineage>
        <taxon>Bacteria</taxon>
        <taxon>Bacillati</taxon>
        <taxon>Bacillota</taxon>
        <taxon>Bacilli</taxon>
        <taxon>Bacillales</taxon>
        <taxon>Bacillaceae</taxon>
        <taxon>Halobacillus</taxon>
    </lineage>
</organism>
<feature type="domain" description="Methyltransferase type 11" evidence="1">
    <location>
        <begin position="48"/>
        <end position="141"/>
    </location>
</feature>
<dbReference type="RefSeq" id="WP_204709242.1">
    <property type="nucleotide sequence ID" value="NZ_JBHSZV010000034.1"/>
</dbReference>
<keyword evidence="2" id="KW-0489">Methyltransferase</keyword>
<evidence type="ECO:0000313" key="3">
    <source>
        <dbReference type="Proteomes" id="UP001596410"/>
    </source>
</evidence>
<dbReference type="Proteomes" id="UP001596410">
    <property type="component" value="Unassembled WGS sequence"/>
</dbReference>
<comment type="caution">
    <text evidence="2">The sequence shown here is derived from an EMBL/GenBank/DDBJ whole genome shotgun (WGS) entry which is preliminary data.</text>
</comment>
<keyword evidence="2" id="KW-0808">Transferase</keyword>
<dbReference type="InterPro" id="IPR029063">
    <property type="entry name" value="SAM-dependent_MTases_sf"/>
</dbReference>
<evidence type="ECO:0000259" key="1">
    <source>
        <dbReference type="Pfam" id="PF08241"/>
    </source>
</evidence>